<dbReference type="OrthoDB" id="9939609at2759"/>
<name>A0A8J2RUC9_9CRUS</name>
<dbReference type="Proteomes" id="UP000789390">
    <property type="component" value="Unassembled WGS sequence"/>
</dbReference>
<comment type="similarity">
    <text evidence="2">Belongs to the mitochondrion-specific ribosomal protein mL50 family.</text>
</comment>
<sequence length="185" mass="21179">MAFLCYSFSRDQTNSSMACGLYQAKRFASTIESVVKSLRDRSYLRPLKPYIPPEDVEQKLNNIFKSQLGSNSAHLSNGRIKFKVLSACFKEFKHGVPNSRLHEILTTDDIKGFYLQEIDTRVPLDKFKSIELPPNISIQYDYHRFHPDTDTMHGGISAFPRQSTIVTGLTAKKKYAGYKAKPIWH</sequence>
<comment type="caution">
    <text evidence="8">The sequence shown here is derived from an EMBL/GenBank/DDBJ whole genome shotgun (WGS) entry which is preliminary data.</text>
</comment>
<organism evidence="8 9">
    <name type="scientific">Daphnia galeata</name>
    <dbReference type="NCBI Taxonomy" id="27404"/>
    <lineage>
        <taxon>Eukaryota</taxon>
        <taxon>Metazoa</taxon>
        <taxon>Ecdysozoa</taxon>
        <taxon>Arthropoda</taxon>
        <taxon>Crustacea</taxon>
        <taxon>Branchiopoda</taxon>
        <taxon>Diplostraca</taxon>
        <taxon>Cladocera</taxon>
        <taxon>Anomopoda</taxon>
        <taxon>Daphniidae</taxon>
        <taxon>Daphnia</taxon>
    </lineage>
</organism>
<evidence type="ECO:0000256" key="3">
    <source>
        <dbReference type="ARBA" id="ARBA00022980"/>
    </source>
</evidence>
<evidence type="ECO:0000256" key="5">
    <source>
        <dbReference type="ARBA" id="ARBA00023274"/>
    </source>
</evidence>
<dbReference type="InterPro" id="IPR018305">
    <property type="entry name" value="Ribosomal_m50"/>
</dbReference>
<evidence type="ECO:0000256" key="6">
    <source>
        <dbReference type="ARBA" id="ARBA00035183"/>
    </source>
</evidence>
<keyword evidence="4" id="KW-0496">Mitochondrion</keyword>
<evidence type="ECO:0000256" key="1">
    <source>
        <dbReference type="ARBA" id="ARBA00004173"/>
    </source>
</evidence>
<keyword evidence="5" id="KW-0687">Ribonucleoprotein</keyword>
<protein>
    <recommendedName>
        <fullName evidence="6">Large ribosomal subunit protein mL50</fullName>
    </recommendedName>
    <alternativeName>
        <fullName evidence="7">39S ribosomal protein L50, mitochondrial</fullName>
    </alternativeName>
</protein>
<keyword evidence="3" id="KW-0689">Ribosomal protein</keyword>
<dbReference type="EMBL" id="CAKKLH010000103">
    <property type="protein sequence ID" value="CAH0103186.1"/>
    <property type="molecule type" value="Genomic_DNA"/>
</dbReference>
<dbReference type="PANTHER" id="PTHR31542:SF1">
    <property type="entry name" value="LARGE RIBOSOMAL SUBUNIT PROTEIN ML50"/>
    <property type="match status" value="1"/>
</dbReference>
<dbReference type="PANTHER" id="PTHR31542">
    <property type="entry name" value="39A RIBOSOMAL PROTEIN L50, MITOCHONDRIAL"/>
    <property type="match status" value="1"/>
</dbReference>
<comment type="subcellular location">
    <subcellularLocation>
        <location evidence="1">Mitochondrion</location>
    </subcellularLocation>
</comment>
<dbReference type="GO" id="GO:0005762">
    <property type="term" value="C:mitochondrial large ribosomal subunit"/>
    <property type="evidence" value="ECO:0007669"/>
    <property type="project" value="TreeGrafter"/>
</dbReference>
<accession>A0A8J2RUC9</accession>
<evidence type="ECO:0000256" key="7">
    <source>
        <dbReference type="ARBA" id="ARBA00035398"/>
    </source>
</evidence>
<evidence type="ECO:0000256" key="4">
    <source>
        <dbReference type="ARBA" id="ARBA00023128"/>
    </source>
</evidence>
<proteinExistence type="inferred from homology"/>
<gene>
    <name evidence="8" type="ORF">DGAL_LOCUS5720</name>
</gene>
<dbReference type="AlphaFoldDB" id="A0A8J2RUC9"/>
<reference evidence="8" key="1">
    <citation type="submission" date="2021-11" db="EMBL/GenBank/DDBJ databases">
        <authorList>
            <person name="Schell T."/>
        </authorList>
    </citation>
    <scope>NUCLEOTIDE SEQUENCE</scope>
    <source>
        <strain evidence="8">M5</strain>
    </source>
</reference>
<evidence type="ECO:0000313" key="8">
    <source>
        <dbReference type="EMBL" id="CAH0103186.1"/>
    </source>
</evidence>
<keyword evidence="9" id="KW-1185">Reference proteome</keyword>
<evidence type="ECO:0000256" key="2">
    <source>
        <dbReference type="ARBA" id="ARBA00008860"/>
    </source>
</evidence>
<evidence type="ECO:0000313" key="9">
    <source>
        <dbReference type="Proteomes" id="UP000789390"/>
    </source>
</evidence>